<comment type="caution">
    <text evidence="2">The sequence shown here is derived from an EMBL/GenBank/DDBJ whole genome shotgun (WGS) entry which is preliminary data.</text>
</comment>
<keyword evidence="3" id="KW-1185">Reference proteome</keyword>
<dbReference type="Proteomes" id="UP000575898">
    <property type="component" value="Unassembled WGS sequence"/>
</dbReference>
<dbReference type="RefSeq" id="WP_184033738.1">
    <property type="nucleotide sequence ID" value="NZ_JACHHY010000001.1"/>
</dbReference>
<dbReference type="GO" id="GO:0032259">
    <property type="term" value="P:methylation"/>
    <property type="evidence" value="ECO:0007669"/>
    <property type="project" value="UniProtKB-KW"/>
</dbReference>
<keyword evidence="2" id="KW-0489">Methyltransferase</keyword>
<protein>
    <submittedName>
        <fullName evidence="2">SAM-dependent methyltransferase</fullName>
    </submittedName>
</protein>
<sequence>MANVDRLINWKTDAWKDPQMVAWYSRRMVENTGTNRLNNDLEISLIAQYAVGESLLDVGVGTGRASLPLAQAGRQVTGVDSSQAMLDETRRLAGQTPITLIPGDVLDLPVASQSFDTVCALNVLTHFPHWREILKHWADKVKPGGRLVFDVYSLDHLRVAMGQPLTEADILPSEGDESAISRFNLRIAVDDLVSVADEMGLCVIAVVPYRGFFGSTDTNRLLAPWLDGQQRWERLLSWLALDDRMFAFARFLEHHFIAPLTSVVSGKMMVVLEQRPDSKANASWLARNDEINRVLLAEQQLTVVQLAQYLPAEMEVIRTELATHLTSLRNQILLYRLIKPLLAQSRRFDLMALLPEMIFNRYVDWFRRELQDQRATRVARHWSECMVNPGATQFEGVNLAVATEYSLTERVLTEHLGCFTGERT</sequence>
<evidence type="ECO:0000259" key="1">
    <source>
        <dbReference type="Pfam" id="PF08241"/>
    </source>
</evidence>
<feature type="domain" description="Methyltransferase type 11" evidence="1">
    <location>
        <begin position="56"/>
        <end position="149"/>
    </location>
</feature>
<dbReference type="InterPro" id="IPR029063">
    <property type="entry name" value="SAM-dependent_MTases_sf"/>
</dbReference>
<reference evidence="2 3" key="1">
    <citation type="submission" date="2020-08" db="EMBL/GenBank/DDBJ databases">
        <title>Genomic Encyclopedia of Type Strains, Phase IV (KMG-IV): sequencing the most valuable type-strain genomes for metagenomic binning, comparative biology and taxonomic classification.</title>
        <authorList>
            <person name="Goeker M."/>
        </authorList>
    </citation>
    <scope>NUCLEOTIDE SEQUENCE [LARGE SCALE GENOMIC DNA]</scope>
    <source>
        <strain evidence="2 3">DSM 27165</strain>
    </source>
</reference>
<dbReference type="InterPro" id="IPR050508">
    <property type="entry name" value="Methyltransf_Superfamily"/>
</dbReference>
<dbReference type="PANTHER" id="PTHR42912">
    <property type="entry name" value="METHYLTRANSFERASE"/>
    <property type="match status" value="1"/>
</dbReference>
<dbReference type="PANTHER" id="PTHR42912:SF80">
    <property type="entry name" value="METHYLTRANSFERASE DOMAIN-CONTAINING PROTEIN"/>
    <property type="match status" value="1"/>
</dbReference>
<evidence type="ECO:0000313" key="2">
    <source>
        <dbReference type="EMBL" id="MBB5016865.1"/>
    </source>
</evidence>
<gene>
    <name evidence="2" type="ORF">HNQ59_000127</name>
</gene>
<dbReference type="Gene3D" id="3.40.50.150">
    <property type="entry name" value="Vaccinia Virus protein VP39"/>
    <property type="match status" value="1"/>
</dbReference>
<name>A0A840MH62_9PROT</name>
<keyword evidence="2" id="KW-0808">Transferase</keyword>
<dbReference type="InterPro" id="IPR013216">
    <property type="entry name" value="Methyltransf_11"/>
</dbReference>
<dbReference type="SUPFAM" id="SSF53335">
    <property type="entry name" value="S-adenosyl-L-methionine-dependent methyltransferases"/>
    <property type="match status" value="1"/>
</dbReference>
<dbReference type="GO" id="GO:0008757">
    <property type="term" value="F:S-adenosylmethionine-dependent methyltransferase activity"/>
    <property type="evidence" value="ECO:0007669"/>
    <property type="project" value="InterPro"/>
</dbReference>
<evidence type="ECO:0000313" key="3">
    <source>
        <dbReference type="Proteomes" id="UP000575898"/>
    </source>
</evidence>
<accession>A0A840MH62</accession>
<organism evidence="2 3">
    <name type="scientific">Chitinivorax tropicus</name>
    <dbReference type="NCBI Taxonomy" id="714531"/>
    <lineage>
        <taxon>Bacteria</taxon>
        <taxon>Pseudomonadati</taxon>
        <taxon>Pseudomonadota</taxon>
        <taxon>Betaproteobacteria</taxon>
        <taxon>Chitinivorax</taxon>
    </lineage>
</organism>
<dbReference type="AlphaFoldDB" id="A0A840MH62"/>
<dbReference type="Pfam" id="PF08241">
    <property type="entry name" value="Methyltransf_11"/>
    <property type="match status" value="1"/>
</dbReference>
<proteinExistence type="predicted"/>
<dbReference type="CDD" id="cd02440">
    <property type="entry name" value="AdoMet_MTases"/>
    <property type="match status" value="1"/>
</dbReference>
<dbReference type="EMBL" id="JACHHY010000001">
    <property type="protein sequence ID" value="MBB5016865.1"/>
    <property type="molecule type" value="Genomic_DNA"/>
</dbReference>